<feature type="transmembrane region" description="Helical" evidence="1">
    <location>
        <begin position="217"/>
        <end position="240"/>
    </location>
</feature>
<reference evidence="3" key="1">
    <citation type="submission" date="2021-02" db="EMBL/GenBank/DDBJ databases">
        <authorList>
            <person name="Dougan E. K."/>
            <person name="Rhodes N."/>
            <person name="Thang M."/>
            <person name="Chan C."/>
        </authorList>
    </citation>
    <scope>NUCLEOTIDE SEQUENCE</scope>
</reference>
<feature type="signal peptide" evidence="2">
    <location>
        <begin position="1"/>
        <end position="19"/>
    </location>
</feature>
<protein>
    <recommendedName>
        <fullName evidence="5">Apple domain-containing protein</fullName>
    </recommendedName>
</protein>
<keyword evidence="1" id="KW-0812">Transmembrane</keyword>
<comment type="caution">
    <text evidence="3">The sequence shown here is derived from an EMBL/GenBank/DDBJ whole genome shotgun (WGS) entry which is preliminary data.</text>
</comment>
<feature type="transmembrane region" description="Helical" evidence="1">
    <location>
        <begin position="325"/>
        <end position="348"/>
    </location>
</feature>
<feature type="transmembrane region" description="Helical" evidence="1">
    <location>
        <begin position="293"/>
        <end position="313"/>
    </location>
</feature>
<accession>A0A812JKR6</accession>
<keyword evidence="2" id="KW-0732">Signal</keyword>
<organism evidence="3 4">
    <name type="scientific">Symbiodinium natans</name>
    <dbReference type="NCBI Taxonomy" id="878477"/>
    <lineage>
        <taxon>Eukaryota</taxon>
        <taxon>Sar</taxon>
        <taxon>Alveolata</taxon>
        <taxon>Dinophyceae</taxon>
        <taxon>Suessiales</taxon>
        <taxon>Symbiodiniaceae</taxon>
        <taxon>Symbiodinium</taxon>
    </lineage>
</organism>
<dbReference type="AlphaFoldDB" id="A0A812JKR6"/>
<evidence type="ECO:0000313" key="3">
    <source>
        <dbReference type="EMBL" id="CAE7208904.1"/>
    </source>
</evidence>
<dbReference type="EMBL" id="CAJNDS010000465">
    <property type="protein sequence ID" value="CAE7208904.1"/>
    <property type="molecule type" value="Genomic_DNA"/>
</dbReference>
<dbReference type="Proteomes" id="UP000604046">
    <property type="component" value="Unassembled WGS sequence"/>
</dbReference>
<feature type="chain" id="PRO_5032956960" description="Apple domain-containing protein" evidence="2">
    <location>
        <begin position="20"/>
        <end position="590"/>
    </location>
</feature>
<evidence type="ECO:0000313" key="4">
    <source>
        <dbReference type="Proteomes" id="UP000604046"/>
    </source>
</evidence>
<name>A0A812JKR6_9DINO</name>
<gene>
    <name evidence="3" type="ORF">SNAT2548_LOCUS6851</name>
</gene>
<feature type="transmembrane region" description="Helical" evidence="1">
    <location>
        <begin position="450"/>
        <end position="474"/>
    </location>
</feature>
<feature type="transmembrane region" description="Helical" evidence="1">
    <location>
        <begin position="118"/>
        <end position="141"/>
    </location>
</feature>
<keyword evidence="1" id="KW-1133">Transmembrane helix</keyword>
<keyword evidence="1" id="KW-0472">Membrane</keyword>
<feature type="transmembrane region" description="Helical" evidence="1">
    <location>
        <begin position="246"/>
        <end position="265"/>
    </location>
</feature>
<dbReference type="OrthoDB" id="436487at2759"/>
<evidence type="ECO:0000256" key="2">
    <source>
        <dbReference type="SAM" id="SignalP"/>
    </source>
</evidence>
<evidence type="ECO:0000256" key="1">
    <source>
        <dbReference type="SAM" id="Phobius"/>
    </source>
</evidence>
<keyword evidence="4" id="KW-1185">Reference proteome</keyword>
<evidence type="ECO:0008006" key="5">
    <source>
        <dbReference type="Google" id="ProtNLM"/>
    </source>
</evidence>
<sequence>MLRCHVLGALTYIARQAAAFDCSQVDRSTPLAVCCDAQSAWSSMESAGGCGGQGATSEQCSAASNLCRQCRMAVASHTDETGSSAAEGTNLSSLDVSFLEVHCVLPQWQDSCHSVADLGFGVLLVAGGILMLVATGGLLLFDWRALPWMVSRAGMQASDAQFPTPWPSSPSRAEKVGQPRLERGSLGVSDALRLAAAVPEMPRKQGGMALAWALRRVFLLIAFTAVVLRLAMTIAFLTLLPGPRQGLMGTLEIVLCALPLLWCAVSSRQSSEGAPLDIAFWGPGRRCPRFTTYAVLTVGTELYSTLVLSYAVATAPCDFAAWKPATFYCAGVLVAVVRCYSAVVALRLQDAAAGACRRVLPQDGCDLEPVAEGDIQCNIDDEELADGASSLQQADERARCCWGMAWNAPVKKEWQEPVQELELDAAPMACSCLPSRCCPVTRERLLGRRLLIRVGLALALVSAVASAVIVRAVVAEEPAPVPPSSCGVARNSTTTCVPWRLAGIHLVDHKTGELQMDLTNTLEECCEGCDGLADCQAWIFERVAKRCRWIQFDDHVCRKDPGDLRCRCYTHWGTAYGFKPKSHLVWLTAT</sequence>
<proteinExistence type="predicted"/>